<reference evidence="2" key="1">
    <citation type="submission" date="2015-12" db="EMBL/GenBank/DDBJ databases">
        <authorList>
            <person name="Shamseldin A."/>
            <person name="Moawad H."/>
            <person name="Abd El-Rahim W.M."/>
            <person name="Sadowsky M.J."/>
        </authorList>
    </citation>
    <scope>NUCLEOTIDE SEQUENCE [LARGE SCALE GENOMIC DNA]</scope>
    <source>
        <strain evidence="2">JAM AC0309</strain>
    </source>
</reference>
<dbReference type="Proteomes" id="UP000218965">
    <property type="component" value="Chromosome"/>
</dbReference>
<name>A0A0U4NX94_9MICO</name>
<organism evidence="1 2">
    <name type="scientific">Microcella alkaliphila</name>
    <dbReference type="NCBI Taxonomy" id="279828"/>
    <lineage>
        <taxon>Bacteria</taxon>
        <taxon>Bacillati</taxon>
        <taxon>Actinomycetota</taxon>
        <taxon>Actinomycetes</taxon>
        <taxon>Micrococcales</taxon>
        <taxon>Microbacteriaceae</taxon>
        <taxon>Microcella</taxon>
    </lineage>
</organism>
<keyword evidence="1" id="KW-0418">Kinase</keyword>
<protein>
    <submittedName>
        <fullName evidence="1">Uridylate kinase</fullName>
    </submittedName>
</protein>
<evidence type="ECO:0000313" key="2">
    <source>
        <dbReference type="Proteomes" id="UP000218965"/>
    </source>
</evidence>
<evidence type="ECO:0000313" key="1">
    <source>
        <dbReference type="EMBL" id="BAU32835.1"/>
    </source>
</evidence>
<gene>
    <name evidence="1" type="primary">pyrH</name>
    <name evidence="1" type="ORF">MalAC0309_1990</name>
</gene>
<dbReference type="KEGG" id="malk:MalAC0309_1990"/>
<reference evidence="1 2" key="2">
    <citation type="submission" date="2016-01" db="EMBL/GenBank/DDBJ databases">
        <title>Microcella alkaliphila JAM AC0309 whole genome shotgun sequence.</title>
        <authorList>
            <person name="Kurata A."/>
            <person name="Hirose Y."/>
            <person name="Kishimoto N."/>
            <person name="Kobayashi T."/>
        </authorList>
    </citation>
    <scope>NUCLEOTIDE SEQUENCE [LARGE SCALE GENOMIC DNA]</scope>
    <source>
        <strain evidence="1 2">JAM AC0309</strain>
    </source>
</reference>
<accession>A0A0U4NX94</accession>
<proteinExistence type="predicted"/>
<dbReference type="EMBL" id="AP017315">
    <property type="protein sequence ID" value="BAU32835.1"/>
    <property type="molecule type" value="Genomic_DNA"/>
</dbReference>
<sequence length="195" mass="21615">MVNVASDRMVWAQNYFETFFPLREPMITSDVDEDPDRYGACVETHPDLARQRLQRGKRPYDSLCIDGWVYFWVGGKRFFGGGLLDPPVQTWGMLLQAVADFVRDGDQVGSLAGYPDEFSLQQVKGTDLVRFTFLGERATVPRERFLADFADECERFVTFVAAATGESFDHVLSEIAVVRAGLSASGSEAAALPAG</sequence>
<dbReference type="GO" id="GO:0016301">
    <property type="term" value="F:kinase activity"/>
    <property type="evidence" value="ECO:0007669"/>
    <property type="project" value="UniProtKB-KW"/>
</dbReference>
<keyword evidence="1" id="KW-0808">Transferase</keyword>
<dbReference type="AlphaFoldDB" id="A0A0U4NX94"/>